<evidence type="ECO:0000256" key="1">
    <source>
        <dbReference type="SAM" id="MobiDB-lite"/>
    </source>
</evidence>
<accession>A0ABR3GXE7</accession>
<organism evidence="2 3">
    <name type="scientific">Discina gigas</name>
    <dbReference type="NCBI Taxonomy" id="1032678"/>
    <lineage>
        <taxon>Eukaryota</taxon>
        <taxon>Fungi</taxon>
        <taxon>Dikarya</taxon>
        <taxon>Ascomycota</taxon>
        <taxon>Pezizomycotina</taxon>
        <taxon>Pezizomycetes</taxon>
        <taxon>Pezizales</taxon>
        <taxon>Discinaceae</taxon>
        <taxon>Discina</taxon>
    </lineage>
</organism>
<feature type="region of interest" description="Disordered" evidence="1">
    <location>
        <begin position="110"/>
        <end position="138"/>
    </location>
</feature>
<protein>
    <submittedName>
        <fullName evidence="2">Uncharacterized protein</fullName>
    </submittedName>
</protein>
<reference evidence="2 3" key="1">
    <citation type="submission" date="2024-02" db="EMBL/GenBank/DDBJ databases">
        <title>Discinaceae phylogenomics.</title>
        <authorList>
            <person name="Dirks A.C."/>
            <person name="James T.Y."/>
        </authorList>
    </citation>
    <scope>NUCLEOTIDE SEQUENCE [LARGE SCALE GENOMIC DNA]</scope>
    <source>
        <strain evidence="2 3">ACD0624</strain>
    </source>
</reference>
<name>A0ABR3GXE7_9PEZI</name>
<evidence type="ECO:0000313" key="2">
    <source>
        <dbReference type="EMBL" id="KAL0640256.1"/>
    </source>
</evidence>
<keyword evidence="3" id="KW-1185">Reference proteome</keyword>
<feature type="compositionally biased region" description="Polar residues" evidence="1">
    <location>
        <begin position="128"/>
        <end position="138"/>
    </location>
</feature>
<evidence type="ECO:0000313" key="3">
    <source>
        <dbReference type="Proteomes" id="UP001447188"/>
    </source>
</evidence>
<comment type="caution">
    <text evidence="2">The sequence shown here is derived from an EMBL/GenBank/DDBJ whole genome shotgun (WGS) entry which is preliminary data.</text>
</comment>
<feature type="region of interest" description="Disordered" evidence="1">
    <location>
        <begin position="25"/>
        <end position="52"/>
    </location>
</feature>
<gene>
    <name evidence="2" type="ORF">Q9L58_000535</name>
</gene>
<sequence>MSSSPHYRHASGNILPSIESVFGDLGRSRGHIPPHTPYPSSYSPESPIRTSAPPAITQFIHSSDEPWTIHKQGQKHPLPPSSTIHYPRPSDYPMHSSAGGFPEFLRPGAYQLGGHGTGSRTRPRLASPQRSPTSETNYSFQDSVSIVNDSEANTEICSDQGESEFTSGGVCDTHSQAGSSVSQMYMRQFLCKTCKASFKCDSLLR</sequence>
<proteinExistence type="predicted"/>
<dbReference type="Proteomes" id="UP001447188">
    <property type="component" value="Unassembled WGS sequence"/>
</dbReference>
<feature type="compositionally biased region" description="Low complexity" evidence="1">
    <location>
        <begin position="38"/>
        <end position="47"/>
    </location>
</feature>
<dbReference type="EMBL" id="JBBBZM010000004">
    <property type="protein sequence ID" value="KAL0640256.1"/>
    <property type="molecule type" value="Genomic_DNA"/>
</dbReference>